<dbReference type="PANTHER" id="PTHR24421:SF63">
    <property type="entry name" value="SENSOR HISTIDINE KINASE DESK"/>
    <property type="match status" value="1"/>
</dbReference>
<dbReference type="AlphaFoldDB" id="A0A916SDB1"/>
<gene>
    <name evidence="7" type="ORF">GCM10010979_06300</name>
</gene>
<protein>
    <submittedName>
        <fullName evidence="7">Histidine kinase</fullName>
    </submittedName>
</protein>
<keyword evidence="8" id="KW-1185">Reference proteome</keyword>
<keyword evidence="2 7" id="KW-0418">Kinase</keyword>
<evidence type="ECO:0000313" key="7">
    <source>
        <dbReference type="EMBL" id="GGA94525.1"/>
    </source>
</evidence>
<evidence type="ECO:0000259" key="6">
    <source>
        <dbReference type="Pfam" id="PF07730"/>
    </source>
</evidence>
<feature type="transmembrane region" description="Helical" evidence="5">
    <location>
        <begin position="29"/>
        <end position="48"/>
    </location>
</feature>
<dbReference type="Gene3D" id="3.30.565.10">
    <property type="entry name" value="Histidine kinase-like ATPase, C-terminal domain"/>
    <property type="match status" value="1"/>
</dbReference>
<keyword evidence="3" id="KW-0902">Two-component regulatory system</keyword>
<dbReference type="PANTHER" id="PTHR24421">
    <property type="entry name" value="NITRATE/NITRITE SENSOR PROTEIN NARX-RELATED"/>
    <property type="match status" value="1"/>
</dbReference>
<feature type="transmembrane region" description="Helical" evidence="5">
    <location>
        <begin position="60"/>
        <end position="82"/>
    </location>
</feature>
<reference evidence="7" key="2">
    <citation type="submission" date="2020-09" db="EMBL/GenBank/DDBJ databases">
        <authorList>
            <person name="Sun Q."/>
            <person name="Zhou Y."/>
        </authorList>
    </citation>
    <scope>NUCLEOTIDE SEQUENCE</scope>
    <source>
        <strain evidence="7">CGMCC 1.12813</strain>
    </source>
</reference>
<evidence type="ECO:0000256" key="1">
    <source>
        <dbReference type="ARBA" id="ARBA00022679"/>
    </source>
</evidence>
<sequence>MITHTQLSEAREPRSLPVRATSRGVRVTWWYTAAAIVSFELILVLTWAGTLRQAGLQGVATVAVLVGGLIWCGSTLPLLLAYRHRTGEPTALRWRTVLLPLLVAVAYGVFAFSLSGLWLLLVVPVAQSVQLLDRPQAERMRVVLAITAVLACLWVIDAKMIVSGSLDITNGYYPLGYISAALPIMTVVSLWWWDVLISLDRARVSEARLAAIQERLSVATDVHDLQGHHLQVIALQLELTERLLPSDPAAALEQLRAARISVDEARQGTRDLATRFRSVPLRDELANARDLLRAAGIAAETVVGQDADNAPASLFGPVIRETTTNVLRHGGGRHATLRLARAGDLWRYEISNDTDAAAASIPTPGSPRVGARSEGTGLDGLARRATEAGGALEIVRGESDFTVIVTVPATEEPEL</sequence>
<dbReference type="InterPro" id="IPR036890">
    <property type="entry name" value="HATPase_C_sf"/>
</dbReference>
<evidence type="ECO:0000256" key="3">
    <source>
        <dbReference type="ARBA" id="ARBA00023012"/>
    </source>
</evidence>
<dbReference type="Proteomes" id="UP000606922">
    <property type="component" value="Unassembled WGS sequence"/>
</dbReference>
<feature type="transmembrane region" description="Helical" evidence="5">
    <location>
        <begin position="97"/>
        <end position="121"/>
    </location>
</feature>
<keyword evidence="5" id="KW-0472">Membrane</keyword>
<feature type="transmembrane region" description="Helical" evidence="5">
    <location>
        <begin position="142"/>
        <end position="162"/>
    </location>
</feature>
<reference evidence="7" key="1">
    <citation type="journal article" date="2014" name="Int. J. Syst. Evol. Microbiol.">
        <title>Complete genome sequence of Corynebacterium casei LMG S-19264T (=DSM 44701T), isolated from a smear-ripened cheese.</title>
        <authorList>
            <consortium name="US DOE Joint Genome Institute (JGI-PGF)"/>
            <person name="Walter F."/>
            <person name="Albersmeier A."/>
            <person name="Kalinowski J."/>
            <person name="Ruckert C."/>
        </authorList>
    </citation>
    <scope>NUCLEOTIDE SEQUENCE</scope>
    <source>
        <strain evidence="7">CGMCC 1.12813</strain>
    </source>
</reference>
<proteinExistence type="predicted"/>
<accession>A0A916SDB1</accession>
<dbReference type="EMBL" id="BMGB01000001">
    <property type="protein sequence ID" value="GGA94525.1"/>
    <property type="molecule type" value="Genomic_DNA"/>
</dbReference>
<feature type="transmembrane region" description="Helical" evidence="5">
    <location>
        <begin position="174"/>
        <end position="193"/>
    </location>
</feature>
<dbReference type="Pfam" id="PF07730">
    <property type="entry name" value="HisKA_3"/>
    <property type="match status" value="1"/>
</dbReference>
<feature type="region of interest" description="Disordered" evidence="4">
    <location>
        <begin position="357"/>
        <end position="376"/>
    </location>
</feature>
<evidence type="ECO:0000256" key="5">
    <source>
        <dbReference type="SAM" id="Phobius"/>
    </source>
</evidence>
<keyword evidence="5" id="KW-0812">Transmembrane</keyword>
<organism evidence="7 8">
    <name type="scientific">Conyzicola nivalis</name>
    <dbReference type="NCBI Taxonomy" id="1477021"/>
    <lineage>
        <taxon>Bacteria</taxon>
        <taxon>Bacillati</taxon>
        <taxon>Actinomycetota</taxon>
        <taxon>Actinomycetes</taxon>
        <taxon>Micrococcales</taxon>
        <taxon>Microbacteriaceae</taxon>
        <taxon>Conyzicola</taxon>
    </lineage>
</organism>
<keyword evidence="1" id="KW-0808">Transferase</keyword>
<dbReference type="GO" id="GO:0000155">
    <property type="term" value="F:phosphorelay sensor kinase activity"/>
    <property type="evidence" value="ECO:0007669"/>
    <property type="project" value="InterPro"/>
</dbReference>
<dbReference type="InterPro" id="IPR050482">
    <property type="entry name" value="Sensor_HK_TwoCompSys"/>
</dbReference>
<feature type="domain" description="Signal transduction histidine kinase subgroup 3 dimerisation and phosphoacceptor" evidence="6">
    <location>
        <begin position="214"/>
        <end position="279"/>
    </location>
</feature>
<dbReference type="GO" id="GO:0016020">
    <property type="term" value="C:membrane"/>
    <property type="evidence" value="ECO:0007669"/>
    <property type="project" value="InterPro"/>
</dbReference>
<evidence type="ECO:0000256" key="2">
    <source>
        <dbReference type="ARBA" id="ARBA00022777"/>
    </source>
</evidence>
<dbReference type="GO" id="GO:0046983">
    <property type="term" value="F:protein dimerization activity"/>
    <property type="evidence" value="ECO:0007669"/>
    <property type="project" value="InterPro"/>
</dbReference>
<dbReference type="InterPro" id="IPR011712">
    <property type="entry name" value="Sig_transdc_His_kin_sub3_dim/P"/>
</dbReference>
<keyword evidence="5" id="KW-1133">Transmembrane helix</keyword>
<name>A0A916SDB1_9MICO</name>
<evidence type="ECO:0000256" key="4">
    <source>
        <dbReference type="SAM" id="MobiDB-lite"/>
    </source>
</evidence>
<dbReference type="RefSeq" id="WP_229732998.1">
    <property type="nucleotide sequence ID" value="NZ_BMGB01000001.1"/>
</dbReference>
<dbReference type="Gene3D" id="1.20.5.1930">
    <property type="match status" value="1"/>
</dbReference>
<comment type="caution">
    <text evidence="7">The sequence shown here is derived from an EMBL/GenBank/DDBJ whole genome shotgun (WGS) entry which is preliminary data.</text>
</comment>
<evidence type="ECO:0000313" key="8">
    <source>
        <dbReference type="Proteomes" id="UP000606922"/>
    </source>
</evidence>